<keyword evidence="1" id="KW-0812">Transmembrane</keyword>
<dbReference type="AlphaFoldDB" id="A0A0S2W483"/>
<keyword evidence="1" id="KW-0472">Membrane</keyword>
<feature type="transmembrane region" description="Helical" evidence="1">
    <location>
        <begin position="132"/>
        <end position="157"/>
    </location>
</feature>
<organism evidence="2 3">
    <name type="scientific">Intestinimonas butyriciproducens</name>
    <dbReference type="NCBI Taxonomy" id="1297617"/>
    <lineage>
        <taxon>Bacteria</taxon>
        <taxon>Bacillati</taxon>
        <taxon>Bacillota</taxon>
        <taxon>Clostridia</taxon>
        <taxon>Eubacteriales</taxon>
        <taxon>Intestinimonas</taxon>
    </lineage>
</organism>
<evidence type="ECO:0008006" key="4">
    <source>
        <dbReference type="Google" id="ProtNLM"/>
    </source>
</evidence>
<keyword evidence="1" id="KW-1133">Transmembrane helix</keyword>
<evidence type="ECO:0000256" key="1">
    <source>
        <dbReference type="SAM" id="Phobius"/>
    </source>
</evidence>
<dbReference type="Gene3D" id="1.10.1760.20">
    <property type="match status" value="1"/>
</dbReference>
<accession>A0A0S2W483</accession>
<proteinExistence type="predicted"/>
<gene>
    <name evidence="2" type="ORF">IB211_01643</name>
</gene>
<evidence type="ECO:0000313" key="3">
    <source>
        <dbReference type="Proteomes" id="UP000064844"/>
    </source>
</evidence>
<protein>
    <recommendedName>
        <fullName evidence="4">ECF transporter S component</fullName>
    </recommendedName>
</protein>
<feature type="transmembrane region" description="Helical" evidence="1">
    <location>
        <begin position="177"/>
        <end position="199"/>
    </location>
</feature>
<sequence length="209" mass="21950">MEKAVSHSRTHYDTRRLVRMAVLVAIIFLLAFTPLGYLAIGPIAATTIQMPVIIGAVLMGPTAGAILGGFFGLSALLKVITMPGADLFATTIMTYSPFLYIVIAMIPRILMGWLAGLLAVGLKKMSFDKSGMVGYAITGFVGSMLNTIFYLGALWLLASNVVATYYGIDVSGVGAMVMTVATTAGIPEAIVSCIVVAAVSKALSKSLFK</sequence>
<feature type="transmembrane region" description="Helical" evidence="1">
    <location>
        <begin position="20"/>
        <end position="40"/>
    </location>
</feature>
<reference evidence="3" key="2">
    <citation type="submission" date="2015-04" db="EMBL/GenBank/DDBJ databases">
        <title>A butyrogenic pathway from the amino acid lysine in a human gut commensal.</title>
        <authorList>
            <person name="de Vos W.M."/>
            <person name="Bui N.T.P."/>
            <person name="Plugge C.M."/>
            <person name="Ritari J."/>
        </authorList>
    </citation>
    <scope>NUCLEOTIDE SEQUENCE [LARGE SCALE GENOMIC DNA]</scope>
    <source>
        <strain evidence="3">AF211</strain>
    </source>
</reference>
<dbReference type="eggNOG" id="COG4684">
    <property type="taxonomic scope" value="Bacteria"/>
</dbReference>
<dbReference type="Proteomes" id="UP000064844">
    <property type="component" value="Chromosome"/>
</dbReference>
<name>A0A0S2W483_9FIRM</name>
<dbReference type="Pfam" id="PF12822">
    <property type="entry name" value="ECF_trnsprt"/>
    <property type="match status" value="1"/>
</dbReference>
<feature type="transmembrane region" description="Helical" evidence="1">
    <location>
        <begin position="97"/>
        <end position="120"/>
    </location>
</feature>
<feature type="transmembrane region" description="Helical" evidence="1">
    <location>
        <begin position="52"/>
        <end position="77"/>
    </location>
</feature>
<reference evidence="2 3" key="1">
    <citation type="journal article" date="2015" name="Nat. Commun.">
        <title>Production of butyrate from lysine and the Amadori product fructoselysine by a human gut commensal.</title>
        <authorList>
            <person name="Bui T.P."/>
            <person name="Ritari J."/>
            <person name="Boeren S."/>
            <person name="de Waard P."/>
            <person name="Plugge C.M."/>
            <person name="de Vos W.M."/>
        </authorList>
    </citation>
    <scope>NUCLEOTIDE SEQUENCE [LARGE SCALE GENOMIC DNA]</scope>
    <source>
        <strain evidence="2 3">AF211</strain>
    </source>
</reference>
<dbReference type="GO" id="GO:0022857">
    <property type="term" value="F:transmembrane transporter activity"/>
    <property type="evidence" value="ECO:0007669"/>
    <property type="project" value="InterPro"/>
</dbReference>
<evidence type="ECO:0000313" key="2">
    <source>
        <dbReference type="EMBL" id="ALP94034.1"/>
    </source>
</evidence>
<dbReference type="RefSeq" id="WP_058117710.1">
    <property type="nucleotide sequence ID" value="NZ_CP011307.1"/>
</dbReference>
<dbReference type="KEGG" id="ibu:IB211_01643"/>
<keyword evidence="3" id="KW-1185">Reference proteome</keyword>
<dbReference type="InterPro" id="IPR024529">
    <property type="entry name" value="ECF_trnsprt_substrate-spec"/>
</dbReference>
<dbReference type="STRING" id="1297617.IB211_01643"/>
<dbReference type="EMBL" id="CP011307">
    <property type="protein sequence ID" value="ALP94034.1"/>
    <property type="molecule type" value="Genomic_DNA"/>
</dbReference>